<feature type="transmembrane region" description="Helical" evidence="6">
    <location>
        <begin position="140"/>
        <end position="160"/>
    </location>
</feature>
<dbReference type="Pfam" id="PF03073">
    <property type="entry name" value="TspO_MBR"/>
    <property type="match status" value="1"/>
</dbReference>
<evidence type="ECO:0000256" key="6">
    <source>
        <dbReference type="SAM" id="Phobius"/>
    </source>
</evidence>
<protein>
    <submittedName>
        <fullName evidence="8">Dolichyl-P-Glc:Glc(2)Man(9)GlcNAc(2)-PP-dolichol alpha-1,2-glucosyltransferase</fullName>
    </submittedName>
</protein>
<dbReference type="Gene3D" id="1.20.1260.100">
    <property type="entry name" value="TspO/MBR protein"/>
    <property type="match status" value="1"/>
</dbReference>
<dbReference type="PANTHER" id="PTHR10057:SF0">
    <property type="entry name" value="TRANSLOCATOR PROTEIN"/>
    <property type="match status" value="1"/>
</dbReference>
<evidence type="ECO:0000256" key="3">
    <source>
        <dbReference type="ARBA" id="ARBA00022692"/>
    </source>
</evidence>
<evidence type="ECO:0000313" key="7">
    <source>
        <dbReference type="Proteomes" id="UP000050640"/>
    </source>
</evidence>
<keyword evidence="5 6" id="KW-0472">Membrane</keyword>
<dbReference type="WBParaSite" id="EEL_0000110701-mRNA-1">
    <property type="protein sequence ID" value="EEL_0000110701-mRNA-1"/>
    <property type="gene ID" value="EEL_0000110701"/>
</dbReference>
<sequence>FKRYVKRLGSEIIWTTNDTKYSITCSLVPCAISLNSFLSVSNDQNAAKIWKDPHIYGLLDVLTMSPLGYAAYRIYKYGGGFVYDDTKFALGLYGITLLFALSSLPFTKVKNRSSQFNYTFLMHLTALGSTYTFHKIDKRAGILVLPYAIWTGFYALLAYAMK</sequence>
<evidence type="ECO:0000256" key="5">
    <source>
        <dbReference type="ARBA" id="ARBA00023136"/>
    </source>
</evidence>
<dbReference type="GO" id="GO:0033013">
    <property type="term" value="P:tetrapyrrole metabolic process"/>
    <property type="evidence" value="ECO:0007669"/>
    <property type="project" value="UniProtKB-ARBA"/>
</dbReference>
<dbReference type="GO" id="GO:0005741">
    <property type="term" value="C:mitochondrial outer membrane"/>
    <property type="evidence" value="ECO:0007669"/>
    <property type="project" value="TreeGrafter"/>
</dbReference>
<dbReference type="InterPro" id="IPR004307">
    <property type="entry name" value="TspO_MBR"/>
</dbReference>
<keyword evidence="7" id="KW-1185">Reference proteome</keyword>
<dbReference type="AlphaFoldDB" id="A0A158Q713"/>
<dbReference type="STRING" id="1147741.A0A158Q713"/>
<evidence type="ECO:0000256" key="2">
    <source>
        <dbReference type="ARBA" id="ARBA00007524"/>
    </source>
</evidence>
<dbReference type="Proteomes" id="UP000050640">
    <property type="component" value="Unplaced"/>
</dbReference>
<proteinExistence type="inferred from homology"/>
<keyword evidence="4 6" id="KW-1133">Transmembrane helix</keyword>
<reference evidence="8" key="1">
    <citation type="submission" date="2016-04" db="UniProtKB">
        <authorList>
            <consortium name="WormBaseParasite"/>
        </authorList>
    </citation>
    <scope>IDENTIFICATION</scope>
</reference>
<dbReference type="PANTHER" id="PTHR10057">
    <property type="entry name" value="PERIPHERAL-TYPE BENZODIAZEPINE RECEPTOR"/>
    <property type="match status" value="1"/>
</dbReference>
<dbReference type="CDD" id="cd15904">
    <property type="entry name" value="TSPO_MBR"/>
    <property type="match status" value="1"/>
</dbReference>
<dbReference type="InterPro" id="IPR038330">
    <property type="entry name" value="TspO/MBR-related_sf"/>
</dbReference>
<organism evidence="7 8">
    <name type="scientific">Elaeophora elaphi</name>
    <dbReference type="NCBI Taxonomy" id="1147741"/>
    <lineage>
        <taxon>Eukaryota</taxon>
        <taxon>Metazoa</taxon>
        <taxon>Ecdysozoa</taxon>
        <taxon>Nematoda</taxon>
        <taxon>Chromadorea</taxon>
        <taxon>Rhabditida</taxon>
        <taxon>Spirurina</taxon>
        <taxon>Spiruromorpha</taxon>
        <taxon>Filarioidea</taxon>
        <taxon>Onchocercidae</taxon>
        <taxon>Elaeophora</taxon>
    </lineage>
</organism>
<comment type="similarity">
    <text evidence="2">Belongs to the TspO/BZRP family.</text>
</comment>
<feature type="transmembrane region" description="Helical" evidence="6">
    <location>
        <begin position="55"/>
        <end position="75"/>
    </location>
</feature>
<accession>A0A158Q713</accession>
<comment type="subcellular location">
    <subcellularLocation>
        <location evidence="1">Membrane</location>
        <topology evidence="1">Multi-pass membrane protein</topology>
    </subcellularLocation>
</comment>
<evidence type="ECO:0000256" key="4">
    <source>
        <dbReference type="ARBA" id="ARBA00022989"/>
    </source>
</evidence>
<evidence type="ECO:0000313" key="8">
    <source>
        <dbReference type="WBParaSite" id="EEL_0000110701-mRNA-1"/>
    </source>
</evidence>
<evidence type="ECO:0000256" key="1">
    <source>
        <dbReference type="ARBA" id="ARBA00004141"/>
    </source>
</evidence>
<feature type="transmembrane region" description="Helical" evidence="6">
    <location>
        <begin position="87"/>
        <end position="104"/>
    </location>
</feature>
<keyword evidence="3 6" id="KW-0812">Transmembrane</keyword>
<name>A0A158Q713_9BILA</name>